<reference evidence="1 2" key="1">
    <citation type="submission" date="2019-08" db="EMBL/GenBank/DDBJ databases">
        <title>Bradyrhizobium hipponensis sp. nov., a rhizobium isolated from a Lupinus angustifolius root nodule in Tunisia.</title>
        <authorList>
            <person name="Off K."/>
            <person name="Rejili M."/>
            <person name="Mars M."/>
            <person name="Brachmann A."/>
            <person name="Marin M."/>
        </authorList>
    </citation>
    <scope>NUCLEOTIDE SEQUENCE [LARGE SCALE GENOMIC DNA]</scope>
    <source>
        <strain evidence="1 2">CTAW11</strain>
    </source>
</reference>
<accession>A0A5S4VWA7</accession>
<dbReference type="EMBL" id="VSSR01000180">
    <property type="protein sequence ID" value="TYL69563.1"/>
    <property type="molecule type" value="Genomic_DNA"/>
</dbReference>
<proteinExistence type="predicted"/>
<name>A0A5S4VWA7_9BRAD</name>
<feature type="non-terminal residue" evidence="1">
    <location>
        <position position="223"/>
    </location>
</feature>
<gene>
    <name evidence="1" type="ORF">FXB38_42460</name>
</gene>
<evidence type="ECO:0000313" key="1">
    <source>
        <dbReference type="EMBL" id="TYL69563.1"/>
    </source>
</evidence>
<protein>
    <submittedName>
        <fullName evidence="1">Uncharacterized protein</fullName>
    </submittedName>
</protein>
<evidence type="ECO:0000313" key="2">
    <source>
        <dbReference type="Proteomes" id="UP000324853"/>
    </source>
</evidence>
<dbReference type="AlphaFoldDB" id="A0A5S4VWA7"/>
<dbReference type="Proteomes" id="UP000324853">
    <property type="component" value="Unassembled WGS sequence"/>
</dbReference>
<comment type="caution">
    <text evidence="1">The sequence shown here is derived from an EMBL/GenBank/DDBJ whole genome shotgun (WGS) entry which is preliminary data.</text>
</comment>
<organism evidence="1 2">
    <name type="scientific">Bradyrhizobium cytisi</name>
    <dbReference type="NCBI Taxonomy" id="515489"/>
    <lineage>
        <taxon>Bacteria</taxon>
        <taxon>Pseudomonadati</taxon>
        <taxon>Pseudomonadota</taxon>
        <taxon>Alphaproteobacteria</taxon>
        <taxon>Hyphomicrobiales</taxon>
        <taxon>Nitrobacteraceae</taxon>
        <taxon>Bradyrhizobium</taxon>
    </lineage>
</organism>
<dbReference type="RefSeq" id="WP_148756762.1">
    <property type="nucleotide sequence ID" value="NZ_VSSR01000180.1"/>
</dbReference>
<keyword evidence="2" id="KW-1185">Reference proteome</keyword>
<dbReference type="OrthoDB" id="7450862at2"/>
<sequence>MYTNYADIRSRISEEPSWFDESAVPRYGPFKPDAVANFYAREAVLVLAACQRCGRQFRLAITRPYFKEDADVATAICHRGQHYGDPPNIGCCEAGPSTTVVELEVLEYWWRRLGYDWIREASFEVGVVSEVMSDDYRYEAYYDVDRNPEFPLSFGSIPKEPKGAQFEELVTELLKRYPAAPREAVEAALRSVWTERMFSRRCFQLAEDALAVFQWPGASTHFS</sequence>